<dbReference type="GO" id="GO:0006108">
    <property type="term" value="P:malate metabolic process"/>
    <property type="evidence" value="ECO:0007669"/>
    <property type="project" value="InterPro"/>
</dbReference>
<evidence type="ECO:0000256" key="2">
    <source>
        <dbReference type="ARBA" id="ARBA00023002"/>
    </source>
</evidence>
<dbReference type="GO" id="GO:0016615">
    <property type="term" value="F:malate dehydrogenase activity"/>
    <property type="evidence" value="ECO:0007669"/>
    <property type="project" value="InterPro"/>
</dbReference>
<dbReference type="Gene3D" id="3.90.110.10">
    <property type="entry name" value="Lactate dehydrogenase/glycoside hydrolase, family 4, C-terminal"/>
    <property type="match status" value="1"/>
</dbReference>
<feature type="compositionally biased region" description="Acidic residues" evidence="3">
    <location>
        <begin position="507"/>
        <end position="519"/>
    </location>
</feature>
<dbReference type="InterPro" id="IPR015955">
    <property type="entry name" value="Lactate_DH/Glyco_Ohase_4_C"/>
</dbReference>
<comment type="similarity">
    <text evidence="1">Belongs to the LDH/MDH superfamily. MDH type 2 family.</text>
</comment>
<organism evidence="4 5">
    <name type="scientific">Schistosoma mekongi</name>
    <name type="common">Parasitic worm</name>
    <dbReference type="NCBI Taxonomy" id="38744"/>
    <lineage>
        <taxon>Eukaryota</taxon>
        <taxon>Metazoa</taxon>
        <taxon>Spiralia</taxon>
        <taxon>Lophotrochozoa</taxon>
        <taxon>Platyhelminthes</taxon>
        <taxon>Trematoda</taxon>
        <taxon>Digenea</taxon>
        <taxon>Strigeidida</taxon>
        <taxon>Schistosomatoidea</taxon>
        <taxon>Schistosomatidae</taxon>
        <taxon>Schistosoma</taxon>
    </lineage>
</organism>
<dbReference type="InterPro" id="IPR036291">
    <property type="entry name" value="NAD(P)-bd_dom_sf"/>
</dbReference>
<dbReference type="EMBL" id="JALJAT010000004">
    <property type="protein sequence ID" value="KAK4470700.1"/>
    <property type="molecule type" value="Genomic_DNA"/>
</dbReference>
<accession>A0AAE1ZBF4</accession>
<dbReference type="InterPro" id="IPR010945">
    <property type="entry name" value="Malate_DH_type2"/>
</dbReference>
<comment type="caution">
    <text evidence="4">The sequence shown here is derived from an EMBL/GenBank/DDBJ whole genome shotgun (WGS) entry which is preliminary data.</text>
</comment>
<evidence type="ECO:0000313" key="4">
    <source>
        <dbReference type="EMBL" id="KAK4470700.1"/>
    </source>
</evidence>
<dbReference type="Proteomes" id="UP001292079">
    <property type="component" value="Unassembled WGS sequence"/>
</dbReference>
<evidence type="ECO:0000256" key="1">
    <source>
        <dbReference type="ARBA" id="ARBA00009613"/>
    </source>
</evidence>
<keyword evidence="5" id="KW-1185">Reference proteome</keyword>
<reference evidence="4" key="2">
    <citation type="journal article" date="2023" name="Infect Dis Poverty">
        <title>Chromosome-scale genome of the human blood fluke Schistosoma mekongi and its implications for public health.</title>
        <authorList>
            <person name="Zhou M."/>
            <person name="Xu L."/>
            <person name="Xu D."/>
            <person name="Chen W."/>
            <person name="Khan J."/>
            <person name="Hu Y."/>
            <person name="Huang H."/>
            <person name="Wei H."/>
            <person name="Zhang Y."/>
            <person name="Chusongsang P."/>
            <person name="Tanasarnprasert K."/>
            <person name="Hu X."/>
            <person name="Limpanont Y."/>
            <person name="Lv Z."/>
        </authorList>
    </citation>
    <scope>NUCLEOTIDE SEQUENCE</scope>
    <source>
        <strain evidence="4">LV_2022a</strain>
    </source>
</reference>
<keyword evidence="2" id="KW-0560">Oxidoreductase</keyword>
<sequence length="519" mass="58960">MVTVNSRIGGKSDCPFYARIELIADKLSLNLPDFRVTKVVKQPENWKVSELPLICLQKYKNFVVWVKKNHGWSVKESPVIWRELVDQGGKGILIGGANEFQELLSAYYGELSLMCTNEVLRIVEDNIHYKNQEAQEKRMEIINTIPPSNLIVIGAGGLPTGDFLANILNGEIFGDEMINLYLNDEVDNKQRLFALRDVLEESALPKLSEVYIIDDVDECLTNAKQVIILDVVTRKGPNRPNSSVQTEWEPRNQWLMRRFSYFSKLGQKMKEKCPKSVRVLIAGNPRPDIFSLQMTTATCFDVTTLHRATKGKIPSSQIFGLVKPVELRIRAAMAKHLRVRTYDVTDVVVWGDLGGSIFLDLSHSCVSYRRHFDAGVVGGCHFRLPALSVAENPVWLRQDLLNNSLQENSMRQSEFVGVCYENSITECLKECWSSDQKSIQPNNFTCIDFKRCTHSGSWSIVEDILLTPEIEAKLKASIRSTLEDLAVVDPLPLEKFLREGQKPKEDKDDEYQTQDVEEN</sequence>
<reference evidence="4" key="1">
    <citation type="submission" date="2022-04" db="EMBL/GenBank/DDBJ databases">
        <authorList>
            <person name="Xu L."/>
            <person name="Lv Z."/>
        </authorList>
    </citation>
    <scope>NUCLEOTIDE SEQUENCE</scope>
    <source>
        <strain evidence="4">LV_2022a</strain>
    </source>
</reference>
<evidence type="ECO:0008006" key="6">
    <source>
        <dbReference type="Google" id="ProtNLM"/>
    </source>
</evidence>
<gene>
    <name evidence="4" type="ORF">MN116_006229</name>
</gene>
<dbReference type="Gene3D" id="3.40.50.720">
    <property type="entry name" value="NAD(P)-binding Rossmann-like Domain"/>
    <property type="match status" value="1"/>
</dbReference>
<dbReference type="AlphaFoldDB" id="A0AAE1ZBF4"/>
<name>A0AAE1ZBF4_SCHME</name>
<evidence type="ECO:0000313" key="5">
    <source>
        <dbReference type="Proteomes" id="UP001292079"/>
    </source>
</evidence>
<dbReference type="PANTHER" id="PTHR23382">
    <property type="entry name" value="MALATE DEHYDROGENASE"/>
    <property type="match status" value="1"/>
</dbReference>
<feature type="region of interest" description="Disordered" evidence="3">
    <location>
        <begin position="498"/>
        <end position="519"/>
    </location>
</feature>
<proteinExistence type="inferred from homology"/>
<dbReference type="SUPFAM" id="SSF51735">
    <property type="entry name" value="NAD(P)-binding Rossmann-fold domains"/>
    <property type="match status" value="1"/>
</dbReference>
<dbReference type="SUPFAM" id="SSF56327">
    <property type="entry name" value="LDH C-terminal domain-like"/>
    <property type="match status" value="1"/>
</dbReference>
<protein>
    <recommendedName>
        <fullName evidence="6">Malate dehydrogenase 1B</fullName>
    </recommendedName>
</protein>
<dbReference type="GO" id="GO:0016616">
    <property type="term" value="F:oxidoreductase activity, acting on the CH-OH group of donors, NAD or NADP as acceptor"/>
    <property type="evidence" value="ECO:0007669"/>
    <property type="project" value="InterPro"/>
</dbReference>
<evidence type="ECO:0000256" key="3">
    <source>
        <dbReference type="SAM" id="MobiDB-lite"/>
    </source>
</evidence>